<evidence type="ECO:0000313" key="1">
    <source>
        <dbReference type="EMBL" id="SFT41711.1"/>
    </source>
</evidence>
<gene>
    <name evidence="1" type="ORF">SAMN05216474_0445</name>
</gene>
<sequence>MRLRPKSDYLQKASWVNLYVLTKYWESDIAFYKDEIRFLYGLIDRYFIWMTQDEHIEKVSALSAELNQLDKTFNSLSERMVKHRSRMVLLLENAFVQEEEVFRAEHEVLEDDFKRASVDFRILKRKLFEVTETVMDEEKLQHLLTR</sequence>
<organism evidence="1 2">
    <name type="scientific">Lishizhenia tianjinensis</name>
    <dbReference type="NCBI Taxonomy" id="477690"/>
    <lineage>
        <taxon>Bacteria</taxon>
        <taxon>Pseudomonadati</taxon>
        <taxon>Bacteroidota</taxon>
        <taxon>Flavobacteriia</taxon>
        <taxon>Flavobacteriales</taxon>
        <taxon>Crocinitomicaceae</taxon>
        <taxon>Lishizhenia</taxon>
    </lineage>
</organism>
<dbReference type="RefSeq" id="WP_090245848.1">
    <property type="nucleotide sequence ID" value="NZ_FPAS01000001.1"/>
</dbReference>
<keyword evidence="2" id="KW-1185">Reference proteome</keyword>
<name>A0A1I6XUZ8_9FLAO</name>
<dbReference type="EMBL" id="FPAS01000001">
    <property type="protein sequence ID" value="SFT41711.1"/>
    <property type="molecule type" value="Genomic_DNA"/>
</dbReference>
<dbReference type="AlphaFoldDB" id="A0A1I6XUZ8"/>
<dbReference type="Proteomes" id="UP000236454">
    <property type="component" value="Unassembled WGS sequence"/>
</dbReference>
<accession>A0A1I6XUZ8</accession>
<reference evidence="1 2" key="1">
    <citation type="submission" date="2016-10" db="EMBL/GenBank/DDBJ databases">
        <authorList>
            <person name="de Groot N.N."/>
        </authorList>
    </citation>
    <scope>NUCLEOTIDE SEQUENCE [LARGE SCALE GENOMIC DNA]</scope>
    <source>
        <strain evidence="1 2">CGMCC 1.7005</strain>
    </source>
</reference>
<dbReference type="OrthoDB" id="1441145at2"/>
<protein>
    <submittedName>
        <fullName evidence="1">Uncharacterized protein</fullName>
    </submittedName>
</protein>
<proteinExistence type="predicted"/>
<evidence type="ECO:0000313" key="2">
    <source>
        <dbReference type="Proteomes" id="UP000236454"/>
    </source>
</evidence>
<dbReference type="STRING" id="477690.SAMN05216474_0445"/>